<gene>
    <name evidence="2" type="ORF">DdX_05529</name>
</gene>
<comment type="caution">
    <text evidence="2">The sequence shown here is derived from an EMBL/GenBank/DDBJ whole genome shotgun (WGS) entry which is preliminary data.</text>
</comment>
<accession>A0AAD4NCH3</accession>
<evidence type="ECO:0000313" key="3">
    <source>
        <dbReference type="Proteomes" id="UP001201812"/>
    </source>
</evidence>
<dbReference type="Proteomes" id="UP001201812">
    <property type="component" value="Unassembled WGS sequence"/>
</dbReference>
<keyword evidence="3" id="KW-1185">Reference proteome</keyword>
<feature type="compositionally biased region" description="Polar residues" evidence="1">
    <location>
        <begin position="7"/>
        <end position="16"/>
    </location>
</feature>
<name>A0AAD4NCH3_9BILA</name>
<sequence length="97" mass="10749">MAAKANISGSSLNQFASGGHWERSRKQEAFGMENHMQGKHCPLWVALRLEWSALVDDVDIMDRGTEIGNNREGNMQRVNTVTVCGQHYSFGGALLLD</sequence>
<protein>
    <submittedName>
        <fullName evidence="2">Uncharacterized protein</fullName>
    </submittedName>
</protein>
<reference evidence="2" key="1">
    <citation type="submission" date="2022-01" db="EMBL/GenBank/DDBJ databases">
        <title>Genome Sequence Resource for Two Populations of Ditylenchus destructor, the Migratory Endoparasitic Phytonematode.</title>
        <authorList>
            <person name="Zhang H."/>
            <person name="Lin R."/>
            <person name="Xie B."/>
        </authorList>
    </citation>
    <scope>NUCLEOTIDE SEQUENCE</scope>
    <source>
        <strain evidence="2">BazhouSP</strain>
    </source>
</reference>
<organism evidence="2 3">
    <name type="scientific">Ditylenchus destructor</name>
    <dbReference type="NCBI Taxonomy" id="166010"/>
    <lineage>
        <taxon>Eukaryota</taxon>
        <taxon>Metazoa</taxon>
        <taxon>Ecdysozoa</taxon>
        <taxon>Nematoda</taxon>
        <taxon>Chromadorea</taxon>
        <taxon>Rhabditida</taxon>
        <taxon>Tylenchina</taxon>
        <taxon>Tylenchomorpha</taxon>
        <taxon>Sphaerularioidea</taxon>
        <taxon>Anguinidae</taxon>
        <taxon>Anguininae</taxon>
        <taxon>Ditylenchus</taxon>
    </lineage>
</organism>
<dbReference type="AlphaFoldDB" id="A0AAD4NCH3"/>
<evidence type="ECO:0000313" key="2">
    <source>
        <dbReference type="EMBL" id="KAI1720154.1"/>
    </source>
</evidence>
<evidence type="ECO:0000256" key="1">
    <source>
        <dbReference type="SAM" id="MobiDB-lite"/>
    </source>
</evidence>
<feature type="region of interest" description="Disordered" evidence="1">
    <location>
        <begin position="1"/>
        <end position="20"/>
    </location>
</feature>
<proteinExistence type="predicted"/>
<dbReference type="EMBL" id="JAKKPZ010000006">
    <property type="protein sequence ID" value="KAI1720154.1"/>
    <property type="molecule type" value="Genomic_DNA"/>
</dbReference>